<dbReference type="GO" id="GO:0003677">
    <property type="term" value="F:DNA binding"/>
    <property type="evidence" value="ECO:0007669"/>
    <property type="project" value="InterPro"/>
</dbReference>
<evidence type="ECO:0000256" key="2">
    <source>
        <dbReference type="ARBA" id="ARBA00022679"/>
    </source>
</evidence>
<proteinExistence type="predicted"/>
<dbReference type="REBASE" id="63977">
    <property type="entry name" value="M1.McoSF7ORF2868P"/>
</dbReference>
<keyword evidence="1 4" id="KW-0489">Methyltransferase</keyword>
<evidence type="ECO:0000256" key="1">
    <source>
        <dbReference type="ARBA" id="ARBA00022603"/>
    </source>
</evidence>
<feature type="non-terminal residue" evidence="4">
    <location>
        <position position="1"/>
    </location>
</feature>
<evidence type="ECO:0000313" key="5">
    <source>
        <dbReference type="Proteomes" id="UP000004978"/>
    </source>
</evidence>
<dbReference type="Proteomes" id="UP000004978">
    <property type="component" value="Unassembled WGS sequence"/>
</dbReference>
<dbReference type="GO" id="GO:0032259">
    <property type="term" value="P:methylation"/>
    <property type="evidence" value="ECO:0007669"/>
    <property type="project" value="UniProtKB-KW"/>
</dbReference>
<dbReference type="Pfam" id="PF01555">
    <property type="entry name" value="N6_N4_Mtase"/>
    <property type="match status" value="1"/>
</dbReference>
<dbReference type="eggNOG" id="COG2189">
    <property type="taxonomic scope" value="Bacteria"/>
</dbReference>
<evidence type="ECO:0000259" key="3">
    <source>
        <dbReference type="Pfam" id="PF01555"/>
    </source>
</evidence>
<name>F9UJB5_9BACT</name>
<dbReference type="Gene3D" id="3.40.50.150">
    <property type="entry name" value="Vaccinia Virus protein VP39"/>
    <property type="match status" value="1"/>
</dbReference>
<sequence length="326" mass="38312">NAIADDKEKINNNKFIYRDKFSRNGWLNMMNERLQLAKQLLKENGVIFVSIDDNEQAYLKILMDEIFGEDNFIATIKWNKTKKPSGNTNNSKNLLDIQHEFIHCYSKNIKLISLNVKNKSEEELKNSGYIKKDEFFETRGYYALTPLWRSNSGSSFQYVESLDYKLIAPDGTEFGIWRNNNKSNNKKMSYTWSYETFKEGEKLGFIEYVKEYGGWSVYRKMYTKVKFNTKTRQIEEIPSFSRYIDYFNGATTDDAARVLNSIGINFSFSKPWELIYHLVNLHKNKNAVEQLLKDVQQMLKDFGVNDKIESVEKLLPKLRSLKPLEN</sequence>
<gene>
    <name evidence="4" type="ORF">MCSF7_02868</name>
</gene>
<organism evidence="4 5">
    <name type="scientific">Mycoplasmopsis columbina SF7</name>
    <dbReference type="NCBI Taxonomy" id="1037410"/>
    <lineage>
        <taxon>Bacteria</taxon>
        <taxon>Bacillati</taxon>
        <taxon>Mycoplasmatota</taxon>
        <taxon>Mycoplasmoidales</taxon>
        <taxon>Metamycoplasmataceae</taxon>
        <taxon>Mycoplasmopsis</taxon>
    </lineage>
</organism>
<reference evidence="4 5" key="1">
    <citation type="journal article" date="2013" name="Genome Announc.">
        <title>Genome Sequence of Mycoplasma columbinum Strain SF7.</title>
        <authorList>
            <person name="Guo Z."/>
            <person name="Xu X."/>
            <person name="Zheng Q."/>
            <person name="Li T."/>
            <person name="Kuang S."/>
            <person name="Zhang Z."/>
            <person name="Chen Y."/>
            <person name="Lu X."/>
            <person name="Zhou R."/>
            <person name="Bi D."/>
            <person name="Jin H."/>
        </authorList>
    </citation>
    <scope>NUCLEOTIDE SEQUENCE [LARGE SCALE GENOMIC DNA]</scope>
    <source>
        <strain evidence="4 5">SF7</strain>
    </source>
</reference>
<dbReference type="GO" id="GO:0008170">
    <property type="term" value="F:N-methyltransferase activity"/>
    <property type="evidence" value="ECO:0007669"/>
    <property type="project" value="InterPro"/>
</dbReference>
<accession>F9UJB5</accession>
<dbReference type="STRING" id="1037410.MCSF7_02868"/>
<dbReference type="RefSeq" id="WP_006608381.1">
    <property type="nucleotide sequence ID" value="NZ_AFXA01000005.1"/>
</dbReference>
<comment type="caution">
    <text evidence="4">The sequence shown here is derived from an EMBL/GenBank/DDBJ whole genome shotgun (WGS) entry which is preliminary data.</text>
</comment>
<dbReference type="AlphaFoldDB" id="F9UJB5"/>
<feature type="domain" description="DNA methylase N-4/N-6" evidence="3">
    <location>
        <begin position="12"/>
        <end position="286"/>
    </location>
</feature>
<dbReference type="EMBL" id="AFXA01000005">
    <property type="protein sequence ID" value="EGV00458.1"/>
    <property type="molecule type" value="Genomic_DNA"/>
</dbReference>
<dbReference type="InterPro" id="IPR002941">
    <property type="entry name" value="DNA_methylase_N4/N6"/>
</dbReference>
<keyword evidence="2" id="KW-0808">Transferase</keyword>
<evidence type="ECO:0000313" key="4">
    <source>
        <dbReference type="EMBL" id="EGV00458.1"/>
    </source>
</evidence>
<dbReference type="SUPFAM" id="SSF53335">
    <property type="entry name" value="S-adenosyl-L-methionine-dependent methyltransferases"/>
    <property type="match status" value="1"/>
</dbReference>
<dbReference type="InterPro" id="IPR029063">
    <property type="entry name" value="SAM-dependent_MTases_sf"/>
</dbReference>
<protein>
    <submittedName>
        <fullName evidence="4">Type III restriction-modification system: methylase</fullName>
    </submittedName>
</protein>
<keyword evidence="5" id="KW-1185">Reference proteome</keyword>